<gene>
    <name evidence="2" type="ORF">GX576_12290</name>
</gene>
<dbReference type="InterPro" id="IPR003781">
    <property type="entry name" value="CoA-bd"/>
</dbReference>
<comment type="caution">
    <text evidence="2">The sequence shown here is derived from an EMBL/GenBank/DDBJ whole genome shotgun (WGS) entry which is preliminary data.</text>
</comment>
<dbReference type="PANTHER" id="PTHR42793">
    <property type="entry name" value="COA BINDING DOMAIN CONTAINING PROTEIN"/>
    <property type="match status" value="1"/>
</dbReference>
<reference evidence="2 3" key="1">
    <citation type="journal article" date="2020" name="Biotechnol. Biofuels">
        <title>New insights from the biogas microbiome by comprehensive genome-resolved metagenomics of nearly 1600 species originating from multiple anaerobic digesters.</title>
        <authorList>
            <person name="Campanaro S."/>
            <person name="Treu L."/>
            <person name="Rodriguez-R L.M."/>
            <person name="Kovalovszki A."/>
            <person name="Ziels R.M."/>
            <person name="Maus I."/>
            <person name="Zhu X."/>
            <person name="Kougias P.G."/>
            <person name="Basile A."/>
            <person name="Luo G."/>
            <person name="Schluter A."/>
            <person name="Konstantinidis K.T."/>
            <person name="Angelidaki I."/>
        </authorList>
    </citation>
    <scope>NUCLEOTIDE SEQUENCE [LARGE SCALE GENOMIC DNA]</scope>
    <source>
        <strain evidence="2">AS06rmzACSIP_256</strain>
    </source>
</reference>
<proteinExistence type="predicted"/>
<dbReference type="SUPFAM" id="SSF51735">
    <property type="entry name" value="NAD(P)-binding Rossmann-fold domains"/>
    <property type="match status" value="1"/>
</dbReference>
<feature type="domain" description="CoA-binding" evidence="1">
    <location>
        <begin position="18"/>
        <end position="113"/>
    </location>
</feature>
<dbReference type="EMBL" id="JAAYYV010000333">
    <property type="protein sequence ID" value="NLF55151.1"/>
    <property type="molecule type" value="Genomic_DNA"/>
</dbReference>
<dbReference type="SMART" id="SM00881">
    <property type="entry name" value="CoA_binding"/>
    <property type="match status" value="1"/>
</dbReference>
<sequence length="135" mass="13792">MNDTQHAPLAKKSPLHDFLAPGSIAIIGASADPTKRGYKAMVGLIKGGYAGRIHPINPKVSEILGVPTHPSLDEVPGPVDLALICTPASTIPGLLAECGRKGVKGAVILASGFRETGPEGAKLEQKVLEAARAGG</sequence>
<organism evidence="2 3">
    <name type="scientific">Thauera phenolivorans</name>
    <dbReference type="NCBI Taxonomy" id="1792543"/>
    <lineage>
        <taxon>Bacteria</taxon>
        <taxon>Pseudomonadati</taxon>
        <taxon>Pseudomonadota</taxon>
        <taxon>Betaproteobacteria</taxon>
        <taxon>Rhodocyclales</taxon>
        <taxon>Zoogloeaceae</taxon>
        <taxon>Thauera</taxon>
    </lineage>
</organism>
<protein>
    <submittedName>
        <fullName evidence="2">CoA-binding protein</fullName>
    </submittedName>
</protein>
<dbReference type="Gene3D" id="3.40.50.720">
    <property type="entry name" value="NAD(P)-binding Rossmann-like Domain"/>
    <property type="match status" value="1"/>
</dbReference>
<dbReference type="Proteomes" id="UP000536534">
    <property type="component" value="Unassembled WGS sequence"/>
</dbReference>
<evidence type="ECO:0000313" key="3">
    <source>
        <dbReference type="Proteomes" id="UP000536534"/>
    </source>
</evidence>
<dbReference type="InterPro" id="IPR036291">
    <property type="entry name" value="NAD(P)-bd_dom_sf"/>
</dbReference>
<dbReference type="PANTHER" id="PTHR42793:SF1">
    <property type="entry name" value="PEPTIDYL-LYSINE N-ACETYLTRANSFERASE PATZ"/>
    <property type="match status" value="1"/>
</dbReference>
<evidence type="ECO:0000313" key="2">
    <source>
        <dbReference type="EMBL" id="NLF55151.1"/>
    </source>
</evidence>
<accession>A0A7X7R916</accession>
<dbReference type="Pfam" id="PF13380">
    <property type="entry name" value="CoA_binding_2"/>
    <property type="match status" value="1"/>
</dbReference>
<feature type="non-terminal residue" evidence="2">
    <location>
        <position position="135"/>
    </location>
</feature>
<dbReference type="AlphaFoldDB" id="A0A7X7R916"/>
<evidence type="ECO:0000259" key="1">
    <source>
        <dbReference type="SMART" id="SM00881"/>
    </source>
</evidence>
<name>A0A7X7R916_9RHOO</name>